<dbReference type="EMBL" id="JBEVCJ010000009">
    <property type="protein sequence ID" value="MET1255341.1"/>
    <property type="molecule type" value="Genomic_DNA"/>
</dbReference>
<proteinExistence type="predicted"/>
<dbReference type="InterPro" id="IPR009875">
    <property type="entry name" value="PilZ_domain"/>
</dbReference>
<comment type="caution">
    <text evidence="2">The sequence shown here is derived from an EMBL/GenBank/DDBJ whole genome shotgun (WGS) entry which is preliminary data.</text>
</comment>
<dbReference type="RefSeq" id="WP_353895926.1">
    <property type="nucleotide sequence ID" value="NZ_JBEVCJ010000009.1"/>
</dbReference>
<feature type="domain" description="PilZ" evidence="1">
    <location>
        <begin position="10"/>
        <end position="90"/>
    </location>
</feature>
<dbReference type="Gene3D" id="2.40.10.220">
    <property type="entry name" value="predicted glycosyltransferase like domains"/>
    <property type="match status" value="1"/>
</dbReference>
<accession>A0ABV2BTV0</accession>
<protein>
    <submittedName>
        <fullName evidence="2">PilZ domain-containing protein</fullName>
    </submittedName>
</protein>
<keyword evidence="3" id="KW-1185">Reference proteome</keyword>
<sequence>MPSMNKDYEEKRNFIRMFVDAKVTITDTDTGNKYEGDSKNLSGDGVMFITDQKFTMGQILEVDIRSEQSKLPPLQAKFEVKRVEVLDDGRYEIAGTIDGVK</sequence>
<organism evidence="2 3">
    <name type="scientific">Aliikangiella maris</name>
    <dbReference type="NCBI Taxonomy" id="3162458"/>
    <lineage>
        <taxon>Bacteria</taxon>
        <taxon>Pseudomonadati</taxon>
        <taxon>Pseudomonadota</taxon>
        <taxon>Gammaproteobacteria</taxon>
        <taxon>Oceanospirillales</taxon>
        <taxon>Pleioneaceae</taxon>
        <taxon>Aliikangiella</taxon>
    </lineage>
</organism>
<dbReference type="Proteomes" id="UP001548189">
    <property type="component" value="Unassembled WGS sequence"/>
</dbReference>
<reference evidence="2 3" key="1">
    <citation type="submission" date="2024-06" db="EMBL/GenBank/DDBJ databases">
        <authorList>
            <person name="Li F."/>
        </authorList>
    </citation>
    <scope>NUCLEOTIDE SEQUENCE [LARGE SCALE GENOMIC DNA]</scope>
    <source>
        <strain evidence="2 3">GXAS 311</strain>
    </source>
</reference>
<dbReference type="SUPFAM" id="SSF141371">
    <property type="entry name" value="PilZ domain-like"/>
    <property type="match status" value="1"/>
</dbReference>
<dbReference type="Pfam" id="PF07238">
    <property type="entry name" value="PilZ"/>
    <property type="match status" value="1"/>
</dbReference>
<evidence type="ECO:0000313" key="3">
    <source>
        <dbReference type="Proteomes" id="UP001548189"/>
    </source>
</evidence>
<evidence type="ECO:0000313" key="2">
    <source>
        <dbReference type="EMBL" id="MET1255341.1"/>
    </source>
</evidence>
<gene>
    <name evidence="2" type="ORF">ABVT43_09410</name>
</gene>
<evidence type="ECO:0000259" key="1">
    <source>
        <dbReference type="Pfam" id="PF07238"/>
    </source>
</evidence>
<name>A0ABV2BTV0_9GAMM</name>